<dbReference type="KEGG" id="ccv:CCV52592_1216"/>
<dbReference type="GO" id="GO:0016757">
    <property type="term" value="F:glycosyltransferase activity"/>
    <property type="evidence" value="ECO:0007669"/>
    <property type="project" value="UniProtKB-KW"/>
</dbReference>
<evidence type="ECO:0000313" key="3">
    <source>
        <dbReference type="EMBL" id="EAU01002.1"/>
    </source>
</evidence>
<keyword evidence="4" id="KW-1185">Reference proteome</keyword>
<proteinExistence type="predicted"/>
<accession>A7GWW2</accession>
<dbReference type="InterPro" id="IPR001296">
    <property type="entry name" value="Glyco_trans_1"/>
</dbReference>
<evidence type="ECO:0000259" key="2">
    <source>
        <dbReference type="Pfam" id="PF13439"/>
    </source>
</evidence>
<dbReference type="HOGENOM" id="CLU_009583_0_0_7"/>
<protein>
    <submittedName>
        <fullName evidence="3">GalNAc-alpha-(1,4)-GalNAc-alpha-(1, 3)-diNAcBac-PP-undecaprenol alpha-1,4-N-acetyl-D-galactosaminyltransferase</fullName>
        <ecNumber evidence="3">2.4.1.292</ecNumber>
    </submittedName>
</protein>
<dbReference type="Proteomes" id="UP000006380">
    <property type="component" value="Chromosome"/>
</dbReference>
<dbReference type="EC" id="2.4.1.292" evidence="3"/>
<dbReference type="Gene3D" id="3.40.50.2000">
    <property type="entry name" value="Glycogen Phosphorylase B"/>
    <property type="match status" value="2"/>
</dbReference>
<keyword evidence="3" id="KW-0328">Glycosyltransferase</keyword>
<dbReference type="PANTHER" id="PTHR12526:SF630">
    <property type="entry name" value="GLYCOSYLTRANSFERASE"/>
    <property type="match status" value="1"/>
</dbReference>
<gene>
    <name evidence="3" type="primary">pglH1</name>
    <name evidence="3" type="ORF">CCV52592_1216</name>
</gene>
<dbReference type="EMBL" id="CP000767">
    <property type="protein sequence ID" value="EAU01002.1"/>
    <property type="molecule type" value="Genomic_DNA"/>
</dbReference>
<name>A7GWW2_CAMC5</name>
<dbReference type="InterPro" id="IPR028098">
    <property type="entry name" value="Glyco_trans_4-like_N"/>
</dbReference>
<feature type="domain" description="Glycosyltransferase subfamily 4-like N-terminal" evidence="2">
    <location>
        <begin position="13"/>
        <end position="166"/>
    </location>
</feature>
<dbReference type="Pfam" id="PF00534">
    <property type="entry name" value="Glycos_transf_1"/>
    <property type="match status" value="1"/>
</dbReference>
<keyword evidence="3" id="KW-0808">Transferase</keyword>
<dbReference type="SUPFAM" id="SSF53756">
    <property type="entry name" value="UDP-Glycosyltransferase/glycogen phosphorylase"/>
    <property type="match status" value="1"/>
</dbReference>
<reference evidence="3" key="1">
    <citation type="submission" date="2016-07" db="EMBL/GenBank/DDBJ databases">
        <title>Comparative genomics of the Campylobacter concisus group.</title>
        <authorList>
            <person name="Miller W.G."/>
            <person name="Yee E."/>
            <person name="Chapman M.H."/>
            <person name="Huynh S."/>
            <person name="Bono J.L."/>
            <person name="On S.L.W."/>
            <person name="StLeger J."/>
            <person name="Foster G."/>
            <person name="Parker C.T."/>
        </authorList>
    </citation>
    <scope>NUCLEOTIDE SEQUENCE</scope>
    <source>
        <strain evidence="3">525.92</strain>
    </source>
</reference>
<dbReference type="RefSeq" id="WP_011991902.1">
    <property type="nucleotide sequence ID" value="NC_009715.2"/>
</dbReference>
<dbReference type="Pfam" id="PF13439">
    <property type="entry name" value="Glyco_transf_4"/>
    <property type="match status" value="1"/>
</dbReference>
<sequence>MKILFVISTLRSGGAERVCSLIASHFAKFHDVSLAKFDSSMPFYELSKRIKLINLNQGADDLGILRNFKKRLNKLLALRSLIKNGGFDAVISFLDSTNALVIVSSLGLKTPIIVSEHTSFDAPKRAIFKILRHMLYPFADAISVLTRYDAAHYAKFCKNVRVIHNPFFADKAQNLESKKQNLVIFVGRLMKLKNCEMFVRVAASLKDSGYEFAVAGEGEQRSDLEKLSAQLGANVKFLGNVADIGTLYQRAKILLSCSIYEGLGNTLIEAVNFDCARVATKTSGAAELITDGFDGLLCEINDVQAMSAAVRSLINDEERRMQICKNARARLDEFSLQNIYEQWLALLKLGGAGDEESE</sequence>
<evidence type="ECO:0000313" key="4">
    <source>
        <dbReference type="Proteomes" id="UP000006380"/>
    </source>
</evidence>
<dbReference type="STRING" id="360105.CCV52592_1216"/>
<evidence type="ECO:0000259" key="1">
    <source>
        <dbReference type="Pfam" id="PF00534"/>
    </source>
</evidence>
<dbReference type="OrthoDB" id="9775208at2"/>
<feature type="domain" description="Glycosyl transferase family 1" evidence="1">
    <location>
        <begin position="170"/>
        <end position="329"/>
    </location>
</feature>
<organism evidence="3 4">
    <name type="scientific">Campylobacter curvus (strain 525.92)</name>
    <dbReference type="NCBI Taxonomy" id="360105"/>
    <lineage>
        <taxon>Bacteria</taxon>
        <taxon>Pseudomonadati</taxon>
        <taxon>Campylobacterota</taxon>
        <taxon>Epsilonproteobacteria</taxon>
        <taxon>Campylobacterales</taxon>
        <taxon>Campylobacteraceae</taxon>
        <taxon>Campylobacter</taxon>
    </lineage>
</organism>
<dbReference type="PANTHER" id="PTHR12526">
    <property type="entry name" value="GLYCOSYLTRANSFERASE"/>
    <property type="match status" value="1"/>
</dbReference>
<dbReference type="AlphaFoldDB" id="A7GWW2"/>